<feature type="domain" description="ACT" evidence="8">
    <location>
        <begin position="175"/>
        <end position="251"/>
    </location>
</feature>
<evidence type="ECO:0000313" key="9">
    <source>
        <dbReference type="EMBL" id="KAL1568080.1"/>
    </source>
</evidence>
<dbReference type="SUPFAM" id="SSF47459">
    <property type="entry name" value="HLH, helix-loop-helix DNA-binding domain"/>
    <property type="match status" value="1"/>
</dbReference>
<evidence type="ECO:0000256" key="1">
    <source>
        <dbReference type="ARBA" id="ARBA00004123"/>
    </source>
</evidence>
<feature type="compositionally biased region" description="Polar residues" evidence="6">
    <location>
        <begin position="42"/>
        <end position="53"/>
    </location>
</feature>
<dbReference type="InterPro" id="IPR044283">
    <property type="entry name" value="FAMA/SPEECHLESS/MUTE-like"/>
</dbReference>
<dbReference type="PROSITE" id="PS50888">
    <property type="entry name" value="BHLH"/>
    <property type="match status" value="1"/>
</dbReference>
<dbReference type="SMART" id="SM00353">
    <property type="entry name" value="HLH"/>
    <property type="match status" value="1"/>
</dbReference>
<name>A0ABD1IH94_SALDI</name>
<dbReference type="AlphaFoldDB" id="A0ABD1IH94"/>
<protein>
    <submittedName>
        <fullName evidence="9">Transcription factor bHLH96-like</fullName>
    </submittedName>
</protein>
<feature type="domain" description="BHLH" evidence="7">
    <location>
        <begin position="76"/>
        <end position="127"/>
    </location>
</feature>
<evidence type="ECO:0000256" key="4">
    <source>
        <dbReference type="ARBA" id="ARBA00023163"/>
    </source>
</evidence>
<evidence type="ECO:0000256" key="3">
    <source>
        <dbReference type="ARBA" id="ARBA00023125"/>
    </source>
</evidence>
<evidence type="ECO:0000259" key="8">
    <source>
        <dbReference type="PROSITE" id="PS51671"/>
    </source>
</evidence>
<dbReference type="Proteomes" id="UP001567538">
    <property type="component" value="Unassembled WGS sequence"/>
</dbReference>
<reference evidence="9 10" key="1">
    <citation type="submission" date="2024-06" db="EMBL/GenBank/DDBJ databases">
        <title>A chromosome level genome sequence of Diviner's sage (Salvia divinorum).</title>
        <authorList>
            <person name="Ford S.A."/>
            <person name="Ro D.-K."/>
            <person name="Ness R.W."/>
            <person name="Phillips M.A."/>
        </authorList>
    </citation>
    <scope>NUCLEOTIDE SEQUENCE [LARGE SCALE GENOMIC DNA]</scope>
    <source>
        <strain evidence="9">SAF-2024a</strain>
        <tissue evidence="9">Leaf</tissue>
    </source>
</reference>
<keyword evidence="5" id="KW-0539">Nucleus</keyword>
<dbReference type="GO" id="GO:0005634">
    <property type="term" value="C:nucleus"/>
    <property type="evidence" value="ECO:0007669"/>
    <property type="project" value="UniProtKB-SubCell"/>
</dbReference>
<accession>A0ABD1IH94</accession>
<sequence>MALIYQQDPFIYGCTDYNCSTELAEFRVEEKVNAEQTAIANNWASSPPSSVAHNTPEAHRKRRRSKPSMNKEELETKRMTHIAVERNRRRQMNDYLAVLRSLMPPSYAQRGDQASIVGGAINFVKELEHLVQLFTFPELYTRSSSINSCIPASIAAERRSSIADIEVTMMEGHASIKILAKKNPKQLLKIVSGFQSFSLNILHLSITTVDQSVLYSFSVKVEDECQLSSVNEIATAVEEIVGRIQQESTSLA</sequence>
<dbReference type="InterPro" id="IPR036638">
    <property type="entry name" value="HLH_DNA-bd_sf"/>
</dbReference>
<dbReference type="SUPFAM" id="SSF55021">
    <property type="entry name" value="ACT-like"/>
    <property type="match status" value="1"/>
</dbReference>
<organism evidence="9 10">
    <name type="scientific">Salvia divinorum</name>
    <name type="common">Maria pastora</name>
    <name type="synonym">Diviner's sage</name>
    <dbReference type="NCBI Taxonomy" id="28513"/>
    <lineage>
        <taxon>Eukaryota</taxon>
        <taxon>Viridiplantae</taxon>
        <taxon>Streptophyta</taxon>
        <taxon>Embryophyta</taxon>
        <taxon>Tracheophyta</taxon>
        <taxon>Spermatophyta</taxon>
        <taxon>Magnoliopsida</taxon>
        <taxon>eudicotyledons</taxon>
        <taxon>Gunneridae</taxon>
        <taxon>Pentapetalae</taxon>
        <taxon>asterids</taxon>
        <taxon>lamiids</taxon>
        <taxon>Lamiales</taxon>
        <taxon>Lamiaceae</taxon>
        <taxon>Nepetoideae</taxon>
        <taxon>Mentheae</taxon>
        <taxon>Salviinae</taxon>
        <taxon>Salvia</taxon>
        <taxon>Salvia subgen. Calosphace</taxon>
    </lineage>
</organism>
<keyword evidence="10" id="KW-1185">Reference proteome</keyword>
<comment type="subcellular location">
    <subcellularLocation>
        <location evidence="1">Nucleus</location>
    </subcellularLocation>
</comment>
<dbReference type="InterPro" id="IPR045865">
    <property type="entry name" value="ACT-like_dom_sf"/>
</dbReference>
<dbReference type="Pfam" id="PF22754">
    <property type="entry name" value="bHLH-TF_ACT-like_plant"/>
    <property type="match status" value="1"/>
</dbReference>
<keyword evidence="2" id="KW-0805">Transcription regulation</keyword>
<keyword evidence="3" id="KW-0238">DNA-binding</keyword>
<dbReference type="InterPro" id="IPR011598">
    <property type="entry name" value="bHLH_dom"/>
</dbReference>
<evidence type="ECO:0000256" key="5">
    <source>
        <dbReference type="ARBA" id="ARBA00023242"/>
    </source>
</evidence>
<keyword evidence="4" id="KW-0804">Transcription</keyword>
<feature type="region of interest" description="Disordered" evidence="6">
    <location>
        <begin position="42"/>
        <end position="74"/>
    </location>
</feature>
<dbReference type="Gene3D" id="4.10.280.10">
    <property type="entry name" value="Helix-loop-helix DNA-binding domain"/>
    <property type="match status" value="1"/>
</dbReference>
<evidence type="ECO:0000256" key="6">
    <source>
        <dbReference type="SAM" id="MobiDB-lite"/>
    </source>
</evidence>
<evidence type="ECO:0000259" key="7">
    <source>
        <dbReference type="PROSITE" id="PS50888"/>
    </source>
</evidence>
<dbReference type="EMBL" id="JBEAFC010000002">
    <property type="protein sequence ID" value="KAL1568080.1"/>
    <property type="molecule type" value="Genomic_DNA"/>
</dbReference>
<comment type="caution">
    <text evidence="9">The sequence shown here is derived from an EMBL/GenBank/DDBJ whole genome shotgun (WGS) entry which is preliminary data.</text>
</comment>
<dbReference type="Pfam" id="PF00010">
    <property type="entry name" value="HLH"/>
    <property type="match status" value="1"/>
</dbReference>
<dbReference type="GO" id="GO:0080090">
    <property type="term" value="P:regulation of primary metabolic process"/>
    <property type="evidence" value="ECO:0007669"/>
    <property type="project" value="UniProtKB-ARBA"/>
</dbReference>
<proteinExistence type="predicted"/>
<dbReference type="PROSITE" id="PS51671">
    <property type="entry name" value="ACT"/>
    <property type="match status" value="1"/>
</dbReference>
<dbReference type="InterPro" id="IPR002912">
    <property type="entry name" value="ACT_dom"/>
</dbReference>
<dbReference type="GO" id="GO:0003677">
    <property type="term" value="F:DNA binding"/>
    <property type="evidence" value="ECO:0007669"/>
    <property type="project" value="UniProtKB-KW"/>
</dbReference>
<evidence type="ECO:0000313" key="10">
    <source>
        <dbReference type="Proteomes" id="UP001567538"/>
    </source>
</evidence>
<gene>
    <name evidence="9" type="ORF">AAHA92_03487</name>
</gene>
<evidence type="ECO:0000256" key="2">
    <source>
        <dbReference type="ARBA" id="ARBA00023015"/>
    </source>
</evidence>
<dbReference type="InterPro" id="IPR054502">
    <property type="entry name" value="bHLH-TF_ACT-like_plant"/>
</dbReference>
<dbReference type="PANTHER" id="PTHR46684:SF16">
    <property type="entry name" value="TRANSCRIPTION FACTOR BHLH67-LIKE ISOFORM X2"/>
    <property type="match status" value="1"/>
</dbReference>
<dbReference type="PANTHER" id="PTHR46684">
    <property type="entry name" value="TRANSCRIPTION FACTOR FAMA"/>
    <property type="match status" value="1"/>
</dbReference>